<name>A0A835QH89_VANPL</name>
<feature type="compositionally biased region" description="Acidic residues" evidence="1">
    <location>
        <begin position="45"/>
        <end position="62"/>
    </location>
</feature>
<dbReference type="Pfam" id="PF04004">
    <property type="entry name" value="Leo1"/>
    <property type="match status" value="1"/>
</dbReference>
<dbReference type="GO" id="GO:0032968">
    <property type="term" value="P:positive regulation of transcription elongation by RNA polymerase II"/>
    <property type="evidence" value="ECO:0007669"/>
    <property type="project" value="TreeGrafter"/>
</dbReference>
<reference evidence="2 3" key="1">
    <citation type="journal article" date="2020" name="Nat. Food">
        <title>A phased Vanilla planifolia genome enables genetic improvement of flavour and production.</title>
        <authorList>
            <person name="Hasing T."/>
            <person name="Tang H."/>
            <person name="Brym M."/>
            <person name="Khazi F."/>
            <person name="Huang T."/>
            <person name="Chambers A.H."/>
        </authorList>
    </citation>
    <scope>NUCLEOTIDE SEQUENCE [LARGE SCALE GENOMIC DNA]</scope>
    <source>
        <tissue evidence="2">Leaf</tissue>
    </source>
</reference>
<dbReference type="GO" id="GO:0006368">
    <property type="term" value="P:transcription elongation by RNA polymerase II"/>
    <property type="evidence" value="ECO:0007669"/>
    <property type="project" value="InterPro"/>
</dbReference>
<organism evidence="2 3">
    <name type="scientific">Vanilla planifolia</name>
    <name type="common">Vanilla</name>
    <dbReference type="NCBI Taxonomy" id="51239"/>
    <lineage>
        <taxon>Eukaryota</taxon>
        <taxon>Viridiplantae</taxon>
        <taxon>Streptophyta</taxon>
        <taxon>Embryophyta</taxon>
        <taxon>Tracheophyta</taxon>
        <taxon>Spermatophyta</taxon>
        <taxon>Magnoliopsida</taxon>
        <taxon>Liliopsida</taxon>
        <taxon>Asparagales</taxon>
        <taxon>Orchidaceae</taxon>
        <taxon>Vanilloideae</taxon>
        <taxon>Vanilleae</taxon>
        <taxon>Vanilla</taxon>
    </lineage>
</organism>
<dbReference type="Proteomes" id="UP000639772">
    <property type="component" value="Chromosome 9"/>
</dbReference>
<dbReference type="InterPro" id="IPR007149">
    <property type="entry name" value="Leo1"/>
</dbReference>
<dbReference type="GO" id="GO:1990269">
    <property type="term" value="F:RNA polymerase II C-terminal domain phosphoserine binding"/>
    <property type="evidence" value="ECO:0007669"/>
    <property type="project" value="TreeGrafter"/>
</dbReference>
<dbReference type="PANTHER" id="PTHR23146:SF0">
    <property type="entry name" value="RNA POLYMERASE-ASSOCIATED PROTEIN LEO1"/>
    <property type="match status" value="1"/>
</dbReference>
<feature type="compositionally biased region" description="Basic and acidic residues" evidence="1">
    <location>
        <begin position="150"/>
        <end position="186"/>
    </location>
</feature>
<dbReference type="GO" id="GO:0016593">
    <property type="term" value="C:Cdc73/Paf1 complex"/>
    <property type="evidence" value="ECO:0007669"/>
    <property type="project" value="InterPro"/>
</dbReference>
<proteinExistence type="predicted"/>
<gene>
    <name evidence="2" type="ORF">HPP92_018036</name>
</gene>
<accession>A0A835QH89</accession>
<dbReference type="AlphaFoldDB" id="A0A835QH89"/>
<feature type="compositionally biased region" description="Basic and acidic residues" evidence="1">
    <location>
        <begin position="106"/>
        <end position="123"/>
    </location>
</feature>
<dbReference type="PANTHER" id="PTHR23146">
    <property type="entry name" value="LEO1 PROTEIN"/>
    <property type="match status" value="1"/>
</dbReference>
<comment type="caution">
    <text evidence="2">The sequence shown here is derived from an EMBL/GenBank/DDBJ whole genome shotgun (WGS) entry which is preliminary data.</text>
</comment>
<evidence type="ECO:0000313" key="2">
    <source>
        <dbReference type="EMBL" id="KAG0468708.1"/>
    </source>
</evidence>
<feature type="compositionally biased region" description="Acidic residues" evidence="1">
    <location>
        <begin position="69"/>
        <end position="84"/>
    </location>
</feature>
<evidence type="ECO:0008006" key="4">
    <source>
        <dbReference type="Google" id="ProtNLM"/>
    </source>
</evidence>
<evidence type="ECO:0000313" key="3">
    <source>
        <dbReference type="Proteomes" id="UP000639772"/>
    </source>
</evidence>
<feature type="region of interest" description="Disordered" evidence="1">
    <location>
        <begin position="1"/>
        <end position="196"/>
    </location>
</feature>
<dbReference type="EMBL" id="JADCNM010000009">
    <property type="protein sequence ID" value="KAG0468708.1"/>
    <property type="molecule type" value="Genomic_DNA"/>
</dbReference>
<dbReference type="OrthoDB" id="20844at2759"/>
<evidence type="ECO:0000256" key="1">
    <source>
        <dbReference type="SAM" id="MobiDB-lite"/>
    </source>
</evidence>
<sequence>MGGDRETEEETRNQMMQNLFGDQSEEEEEEVDSEHEAEANHSDYQSEEAEGEVEIEGDEDGEHEGRDQGEDELEGQGEVEVDSDVEAHDIDVEEVDSEGVRVQSSQEREGSEVRVDSEGKYGESEEEGYGQRVATSRRQEEFVTESEGSDENHYSHPDNEEDVHINARNIRSLDEQKDNEVVRDVFGDSDEDEGVDYGVQNELEQDLHSPLEDNGGYDKDLKPEDIVPEEDAQFEFEDENLELKTKEKPVGPPLEIEHPLHPPPGHPDQMNMIRVSNIMGIEPKPFDSKTFVEEDVFVTDESGTKKRIRLEDNIVRWRAIKNRDGTTTYESNARFVQWSDGSLQLLIGNEVLDISVQEADHDQAHLFLRLGKGILQSQGRLLRKMRFMPSSLSSKSHRLLTALVDSRHKKVYKVKNCITNTDPEKEKEEKQKVEGQTIRANEQLNRRREKSESQILQPANRGRQLSPGFLKMRWMRKMKLKITTIHVVFHLIVHLKTT</sequence>
<feature type="compositionally biased region" description="Acidic residues" evidence="1">
    <location>
        <begin position="23"/>
        <end position="33"/>
    </location>
</feature>
<protein>
    <recommendedName>
        <fullName evidence="4">Protein LEO1 homolog</fullName>
    </recommendedName>
</protein>